<proteinExistence type="predicted"/>
<name>A0ABR0EXL9_ZASCE</name>
<dbReference type="Proteomes" id="UP001305779">
    <property type="component" value="Unassembled WGS sequence"/>
</dbReference>
<feature type="transmembrane region" description="Helical" evidence="1">
    <location>
        <begin position="80"/>
        <end position="100"/>
    </location>
</feature>
<comment type="caution">
    <text evidence="2">The sequence shown here is derived from an EMBL/GenBank/DDBJ whole genome shotgun (WGS) entry which is preliminary data.</text>
</comment>
<keyword evidence="3" id="KW-1185">Reference proteome</keyword>
<sequence>MSLLATILLSGTSVLVGITNSWRMTVYLRKWESGTAPRTDVVIRWPNYSYLVVQCDQDIARHLFFAPEQIDYALNRPNGFIFMSLLGTLFLMTSVIALANAKIQLQLAWAGSYILLNVAHWLAAALPRKLNWDFSALTFEERGMEGGPQSPTYTEALWKVILFTKSADWARRGKAVPEGPVWDEWLIEAEKVAESQHCHRGTLENSKWVSKEVESIIYEAPKDWNPKEAWERIRAEYLVQNEGQRV</sequence>
<keyword evidence="1" id="KW-1133">Transmembrane helix</keyword>
<accession>A0ABR0EXL9</accession>
<protein>
    <submittedName>
        <fullName evidence="2">Uncharacterized protein</fullName>
    </submittedName>
</protein>
<evidence type="ECO:0000313" key="3">
    <source>
        <dbReference type="Proteomes" id="UP001305779"/>
    </source>
</evidence>
<organism evidence="2 3">
    <name type="scientific">Zasmidium cellare</name>
    <name type="common">Wine cellar mold</name>
    <name type="synonym">Racodium cellare</name>
    <dbReference type="NCBI Taxonomy" id="395010"/>
    <lineage>
        <taxon>Eukaryota</taxon>
        <taxon>Fungi</taxon>
        <taxon>Dikarya</taxon>
        <taxon>Ascomycota</taxon>
        <taxon>Pezizomycotina</taxon>
        <taxon>Dothideomycetes</taxon>
        <taxon>Dothideomycetidae</taxon>
        <taxon>Mycosphaerellales</taxon>
        <taxon>Mycosphaerellaceae</taxon>
        <taxon>Zasmidium</taxon>
    </lineage>
</organism>
<keyword evidence="1" id="KW-0472">Membrane</keyword>
<feature type="transmembrane region" description="Helical" evidence="1">
    <location>
        <begin position="107"/>
        <end position="126"/>
    </location>
</feature>
<gene>
    <name evidence="2" type="ORF">PRZ48_000097</name>
</gene>
<evidence type="ECO:0000256" key="1">
    <source>
        <dbReference type="SAM" id="Phobius"/>
    </source>
</evidence>
<evidence type="ECO:0000313" key="2">
    <source>
        <dbReference type="EMBL" id="KAK4506367.1"/>
    </source>
</evidence>
<dbReference type="EMBL" id="JAXOVC010000001">
    <property type="protein sequence ID" value="KAK4506367.1"/>
    <property type="molecule type" value="Genomic_DNA"/>
</dbReference>
<keyword evidence="1" id="KW-0812">Transmembrane</keyword>
<reference evidence="2 3" key="1">
    <citation type="journal article" date="2023" name="G3 (Bethesda)">
        <title>A chromosome-level genome assembly of Zasmidium syzygii isolated from banana leaves.</title>
        <authorList>
            <person name="van Westerhoven A.C."/>
            <person name="Mehrabi R."/>
            <person name="Talebi R."/>
            <person name="Steentjes M.B.F."/>
            <person name="Corcolon B."/>
            <person name="Chong P.A."/>
            <person name="Kema G.H.J."/>
            <person name="Seidl M.F."/>
        </authorList>
    </citation>
    <scope>NUCLEOTIDE SEQUENCE [LARGE SCALE GENOMIC DNA]</scope>
    <source>
        <strain evidence="2 3">P124</strain>
    </source>
</reference>